<feature type="domain" description="Dihydroorotate dehydrogenase catalytic" evidence="8">
    <location>
        <begin position="9"/>
        <end position="311"/>
    </location>
</feature>
<proteinExistence type="predicted"/>
<keyword evidence="10" id="KW-1185">Reference proteome</keyword>
<dbReference type="PIRSF" id="PIRSF000164">
    <property type="entry name" value="DHO_oxidase"/>
    <property type="match status" value="1"/>
</dbReference>
<dbReference type="PANTHER" id="PTHR48109">
    <property type="entry name" value="DIHYDROOROTATE DEHYDROGENASE (QUINONE), MITOCHONDRIAL-RELATED"/>
    <property type="match status" value="1"/>
</dbReference>
<organism evidence="9 10">
    <name type="scientific">Hypholoma sublateritium (strain FD-334 SS-4)</name>
    <dbReference type="NCBI Taxonomy" id="945553"/>
    <lineage>
        <taxon>Eukaryota</taxon>
        <taxon>Fungi</taxon>
        <taxon>Dikarya</taxon>
        <taxon>Basidiomycota</taxon>
        <taxon>Agaricomycotina</taxon>
        <taxon>Agaricomycetes</taxon>
        <taxon>Agaricomycetidae</taxon>
        <taxon>Agaricales</taxon>
        <taxon>Agaricineae</taxon>
        <taxon>Strophariaceae</taxon>
        <taxon>Hypholoma</taxon>
    </lineage>
</organism>
<dbReference type="Gene3D" id="2.30.26.10">
    <property type="entry name" value="Dihydroorotate Dehydrogenase A, chain A, domain 2"/>
    <property type="match status" value="1"/>
</dbReference>
<evidence type="ECO:0000256" key="6">
    <source>
        <dbReference type="ARBA" id="ARBA00023002"/>
    </source>
</evidence>
<evidence type="ECO:0000256" key="2">
    <source>
        <dbReference type="ARBA" id="ARBA00004725"/>
    </source>
</evidence>
<accession>A0A0D2PF03</accession>
<dbReference type="GO" id="GO:0004152">
    <property type="term" value="F:dihydroorotate dehydrogenase activity"/>
    <property type="evidence" value="ECO:0007669"/>
    <property type="project" value="InterPro"/>
</dbReference>
<gene>
    <name evidence="9" type="ORF">HYPSUDRAFT_61367</name>
</gene>
<evidence type="ECO:0000259" key="8">
    <source>
        <dbReference type="Pfam" id="PF01180"/>
    </source>
</evidence>
<evidence type="ECO:0000256" key="1">
    <source>
        <dbReference type="ARBA" id="ARBA00001917"/>
    </source>
</evidence>
<dbReference type="PROSITE" id="PS00912">
    <property type="entry name" value="DHODEHASE_2"/>
    <property type="match status" value="1"/>
</dbReference>
<evidence type="ECO:0000313" key="10">
    <source>
        <dbReference type="Proteomes" id="UP000054270"/>
    </source>
</evidence>
<dbReference type="OrthoDB" id="14784at2759"/>
<keyword evidence="3" id="KW-0285">Flavoprotein</keyword>
<dbReference type="Gene3D" id="3.20.20.70">
    <property type="entry name" value="Aldolase class I"/>
    <property type="match status" value="1"/>
</dbReference>
<dbReference type="OMA" id="GDGYRRM"/>
<keyword evidence="6" id="KW-0560">Oxidoreductase</keyword>
<evidence type="ECO:0000256" key="4">
    <source>
        <dbReference type="ARBA" id="ARBA00022643"/>
    </source>
</evidence>
<dbReference type="InterPro" id="IPR013785">
    <property type="entry name" value="Aldolase_TIM"/>
</dbReference>
<evidence type="ECO:0000256" key="5">
    <source>
        <dbReference type="ARBA" id="ARBA00022975"/>
    </source>
</evidence>
<dbReference type="UniPathway" id="UPA00070"/>
<dbReference type="InterPro" id="IPR012135">
    <property type="entry name" value="Dihydroorotate_DH_1_2"/>
</dbReference>
<protein>
    <recommendedName>
        <fullName evidence="7">Dihydroorotate oxidase</fullName>
    </recommendedName>
</protein>
<dbReference type="GO" id="GO:0005737">
    <property type="term" value="C:cytoplasm"/>
    <property type="evidence" value="ECO:0007669"/>
    <property type="project" value="InterPro"/>
</dbReference>
<dbReference type="GO" id="GO:0044205">
    <property type="term" value="P:'de novo' UMP biosynthetic process"/>
    <property type="evidence" value="ECO:0007669"/>
    <property type="project" value="UniProtKB-UniPathway"/>
</dbReference>
<dbReference type="AlphaFoldDB" id="A0A0D2PF03"/>
<keyword evidence="5" id="KW-0665">Pyrimidine biosynthesis</keyword>
<dbReference type="InterPro" id="IPR005720">
    <property type="entry name" value="Dihydroorotate_DH_cat"/>
</dbReference>
<dbReference type="SUPFAM" id="SSF51395">
    <property type="entry name" value="FMN-linked oxidoreductases"/>
    <property type="match status" value="1"/>
</dbReference>
<dbReference type="STRING" id="945553.A0A0D2PF03"/>
<keyword evidence="4" id="KW-0288">FMN</keyword>
<dbReference type="Proteomes" id="UP000054270">
    <property type="component" value="Unassembled WGS sequence"/>
</dbReference>
<dbReference type="GO" id="GO:0006207">
    <property type="term" value="P:'de novo' pyrimidine nucleobase biosynthetic process"/>
    <property type="evidence" value="ECO:0007669"/>
    <property type="project" value="InterPro"/>
</dbReference>
<dbReference type="EMBL" id="KN817519">
    <property type="protein sequence ID" value="KJA29344.1"/>
    <property type="molecule type" value="Genomic_DNA"/>
</dbReference>
<reference evidence="10" key="1">
    <citation type="submission" date="2014-04" db="EMBL/GenBank/DDBJ databases">
        <title>Evolutionary Origins and Diversification of the Mycorrhizal Mutualists.</title>
        <authorList>
            <consortium name="DOE Joint Genome Institute"/>
            <consortium name="Mycorrhizal Genomics Consortium"/>
            <person name="Kohler A."/>
            <person name="Kuo A."/>
            <person name="Nagy L.G."/>
            <person name="Floudas D."/>
            <person name="Copeland A."/>
            <person name="Barry K.W."/>
            <person name="Cichocki N."/>
            <person name="Veneault-Fourrey C."/>
            <person name="LaButti K."/>
            <person name="Lindquist E.A."/>
            <person name="Lipzen A."/>
            <person name="Lundell T."/>
            <person name="Morin E."/>
            <person name="Murat C."/>
            <person name="Riley R."/>
            <person name="Ohm R."/>
            <person name="Sun H."/>
            <person name="Tunlid A."/>
            <person name="Henrissat B."/>
            <person name="Grigoriev I.V."/>
            <person name="Hibbett D.S."/>
            <person name="Martin F."/>
        </authorList>
    </citation>
    <scope>NUCLEOTIDE SEQUENCE [LARGE SCALE GENOMIC DNA]</scope>
    <source>
        <strain evidence="10">FD-334 SS-4</strain>
    </source>
</reference>
<comment type="pathway">
    <text evidence="2">Pyrimidine metabolism; UMP biosynthesis via de novo pathway.</text>
</comment>
<evidence type="ECO:0000256" key="7">
    <source>
        <dbReference type="ARBA" id="ARBA00031623"/>
    </source>
</evidence>
<evidence type="ECO:0000256" key="3">
    <source>
        <dbReference type="ARBA" id="ARBA00022630"/>
    </source>
</evidence>
<comment type="cofactor">
    <cofactor evidence="1">
        <name>FMN</name>
        <dbReference type="ChEBI" id="CHEBI:58210"/>
    </cofactor>
</comment>
<sequence length="316" mass="32699">MVIVNTIDINPLLLNSSCAWSSDLHQLTELYDAPYTGAVTTRTATLAGFPEDDAIHTVAFAADALTTINSYGYSPHPLEQYLIWVEAILAAHAQSTKPIIISITASDPTTLHGMLAAIQDLRARLGDATSAPSRIAVELNTSCPNIPGAPPSGYTFSSLQPLLRVLAAAHAGDPTLTLGLKLPPYTFRAQFADALAGLRALDAPCPIAFLTCTNTLGNALLFADEAGAFAVPTAVGGVAGDSLHALALGNVYTFRQLLATADARDAGLGGIKIIGVGGVTSRAAAARMMQAGADVVACATLFGKEGVRAFEILGKE</sequence>
<name>A0A0D2PF03_HYPSF</name>
<dbReference type="InterPro" id="IPR050074">
    <property type="entry name" value="DHO_dehydrogenase"/>
</dbReference>
<dbReference type="InterPro" id="IPR023359">
    <property type="entry name" value="Dihydro_DH_chainA_dom2"/>
</dbReference>
<evidence type="ECO:0000313" key="9">
    <source>
        <dbReference type="EMBL" id="KJA29344.1"/>
    </source>
</evidence>
<dbReference type="PANTHER" id="PTHR48109:SF1">
    <property type="entry name" value="DIHYDROOROTATE DEHYDROGENASE (FUMARATE)"/>
    <property type="match status" value="1"/>
</dbReference>
<dbReference type="InterPro" id="IPR001295">
    <property type="entry name" value="Dihydroorotate_DH_CS"/>
</dbReference>
<dbReference type="Pfam" id="PF01180">
    <property type="entry name" value="DHO_dh"/>
    <property type="match status" value="1"/>
</dbReference>